<evidence type="ECO:0000313" key="4">
    <source>
        <dbReference type="Proteomes" id="UP000007875"/>
    </source>
</evidence>
<reference evidence="3" key="3">
    <citation type="submission" date="2025-09" db="UniProtKB">
        <authorList>
            <consortium name="Ensembl"/>
        </authorList>
    </citation>
    <scope>IDENTIFICATION</scope>
</reference>
<sequence>MLRRKPSKIKLQVEDLQEYLNHCKDNNKEKQSETETKPADSSLFADITSTTVDNRNNLRNRQAEVQRRIGFQPQPITPESTSHYSNIH</sequence>
<reference evidence="4" key="1">
    <citation type="submission" date="2003-08" db="EMBL/GenBank/DDBJ databases">
        <authorList>
            <person name="Birren B."/>
            <person name="Nusbaum C."/>
            <person name="Abebe A."/>
            <person name="Abouelleil A."/>
            <person name="Adekoya E."/>
            <person name="Ait-zahra M."/>
            <person name="Allen N."/>
            <person name="Allen T."/>
            <person name="An P."/>
            <person name="Anderson M."/>
            <person name="Anderson S."/>
            <person name="Arachchi H."/>
            <person name="Armbruster J."/>
            <person name="Bachantsang P."/>
            <person name="Baldwin J."/>
            <person name="Barry A."/>
            <person name="Bayul T."/>
            <person name="Blitshsteyn B."/>
            <person name="Bloom T."/>
            <person name="Blye J."/>
            <person name="Boguslavskiy L."/>
            <person name="Borowsky M."/>
            <person name="Boukhgalter B."/>
            <person name="Brunache A."/>
            <person name="Butler J."/>
            <person name="Calixte N."/>
            <person name="Calvo S."/>
            <person name="Camarata J."/>
            <person name="Campo K."/>
            <person name="Chang J."/>
            <person name="Cheshatsang Y."/>
            <person name="Citroen M."/>
            <person name="Collymore A."/>
            <person name="Considine T."/>
            <person name="Cook A."/>
            <person name="Cooke P."/>
            <person name="Corum B."/>
            <person name="Cuomo C."/>
            <person name="David R."/>
            <person name="Dawoe T."/>
            <person name="Degray S."/>
            <person name="Dodge S."/>
            <person name="Dooley K."/>
            <person name="Dorje P."/>
            <person name="Dorjee K."/>
            <person name="Dorris L."/>
            <person name="Duffey N."/>
            <person name="Dupes A."/>
            <person name="Elkins T."/>
            <person name="Engels R."/>
            <person name="Erickson J."/>
            <person name="Farina A."/>
            <person name="Faro S."/>
            <person name="Ferreira P."/>
            <person name="Fischer H."/>
            <person name="Fitzgerald M."/>
            <person name="Foley K."/>
            <person name="Gage D."/>
            <person name="Galagan J."/>
            <person name="Gearin G."/>
            <person name="Gnerre S."/>
            <person name="Gnirke A."/>
            <person name="Goyette A."/>
            <person name="Graham J."/>
            <person name="Grandbois E."/>
            <person name="Gyaltsen K."/>
            <person name="Hafez N."/>
            <person name="Hagopian D."/>
            <person name="Hagos B."/>
            <person name="Hall J."/>
            <person name="Hatcher B."/>
            <person name="Heller A."/>
            <person name="Higgins H."/>
            <person name="Honan T."/>
            <person name="Horn A."/>
            <person name="Houde N."/>
            <person name="Hughes L."/>
            <person name="Hulme W."/>
            <person name="Husby E."/>
            <person name="Iliev I."/>
            <person name="Jaffe D."/>
            <person name="Jones C."/>
            <person name="Kamal M."/>
            <person name="Kamat A."/>
            <person name="Kamvysselis M."/>
            <person name="Karlsson E."/>
            <person name="Kells C."/>
            <person name="Kieu A."/>
            <person name="Kisner P."/>
            <person name="Kodira C."/>
            <person name="Kulbokas E."/>
            <person name="Labutti K."/>
            <person name="Lama D."/>
            <person name="Landers T."/>
            <person name="Leger J."/>
            <person name="Levine S."/>
            <person name="Lewis D."/>
            <person name="Lewis T."/>
            <person name="Lindblad-toh K."/>
            <person name="Liu X."/>
            <person name="Lokyitsang T."/>
            <person name="Lokyitsang Y."/>
            <person name="Lucien O."/>
            <person name="Lui A."/>
            <person name="Ma L.J."/>
            <person name="Mabbitt R."/>
            <person name="Macdonald J."/>
            <person name="Maclean C."/>
            <person name="Major J."/>
            <person name="Manning J."/>
            <person name="Marabella R."/>
            <person name="Maru K."/>
            <person name="Matthews C."/>
            <person name="Mauceli E."/>
            <person name="Mccarthy M."/>
            <person name="Mcdonough S."/>
            <person name="Mcghee T."/>
            <person name="Meldrim J."/>
            <person name="Meneus L."/>
            <person name="Mesirov J."/>
            <person name="Mihalev A."/>
            <person name="Mihova T."/>
            <person name="Mikkelsen T."/>
            <person name="Mlenga V."/>
            <person name="Moru K."/>
            <person name="Mozes J."/>
            <person name="Mulrain L."/>
            <person name="Munson G."/>
            <person name="Naylor J."/>
            <person name="Newes C."/>
            <person name="Nguyen C."/>
            <person name="Nguyen N."/>
            <person name="Nguyen T."/>
            <person name="Nicol R."/>
            <person name="Nielsen C."/>
            <person name="Nizzari M."/>
            <person name="Norbu C."/>
            <person name="Norbu N."/>
            <person name="O'donnell P."/>
            <person name="Okoawo O."/>
            <person name="O'leary S."/>
            <person name="Omotosho B."/>
            <person name="O'neill K."/>
            <person name="Osman S."/>
            <person name="Parker S."/>
            <person name="Perrin D."/>
            <person name="Phunkhang P."/>
            <person name="Piqani B."/>
            <person name="Purcell S."/>
            <person name="Rachupka T."/>
            <person name="Ramasamy U."/>
            <person name="Rameau R."/>
            <person name="Ray V."/>
            <person name="Raymond C."/>
            <person name="Retta R."/>
            <person name="Richardson S."/>
            <person name="Rise C."/>
            <person name="Rodriguez J."/>
            <person name="Rogers J."/>
            <person name="Rogov P."/>
            <person name="Rutman M."/>
            <person name="Schupbach R."/>
            <person name="Seaman C."/>
            <person name="Settipalli S."/>
            <person name="Sharpe T."/>
            <person name="Sheridan J."/>
            <person name="Sherpa N."/>
            <person name="Shi J."/>
            <person name="Smirnov S."/>
            <person name="Smith C."/>
            <person name="Sougnez C."/>
            <person name="Spencer B."/>
            <person name="Stalker J."/>
            <person name="Stange-thomann N."/>
            <person name="Stavropoulos S."/>
            <person name="Stetson K."/>
            <person name="Stone C."/>
            <person name="Stone S."/>
            <person name="Stubbs M."/>
            <person name="Talamas J."/>
            <person name="Tchuinga P."/>
            <person name="Tenzing P."/>
            <person name="Tesfaye S."/>
            <person name="Theodore J."/>
            <person name="Thoulutsang Y."/>
            <person name="Topham K."/>
            <person name="Towey S."/>
            <person name="Tsamla T."/>
            <person name="Tsomo N."/>
            <person name="Vallee D."/>
            <person name="Vassiliev H."/>
            <person name="Venkataraman V."/>
            <person name="Vinson J."/>
            <person name="Vo A."/>
            <person name="Wade C."/>
            <person name="Wang S."/>
            <person name="Wangchuk T."/>
            <person name="Wangdi T."/>
            <person name="Whittaker C."/>
            <person name="Wilkinson J."/>
            <person name="Wu Y."/>
            <person name="Wyman D."/>
            <person name="Yadav S."/>
            <person name="Yang S."/>
            <person name="Yang X."/>
            <person name="Yeager S."/>
            <person name="Yee E."/>
            <person name="Young G."/>
            <person name="Zainoun J."/>
            <person name="Zembeck L."/>
            <person name="Zimmer A."/>
            <person name="Zody M."/>
            <person name="Lander E."/>
        </authorList>
    </citation>
    <scope>NUCLEOTIDE SEQUENCE [LARGE SCALE GENOMIC DNA]</scope>
</reference>
<name>H2YCZ0_CIOSA</name>
<keyword evidence="1" id="KW-0833">Ubl conjugation pathway</keyword>
<dbReference type="Proteomes" id="UP000007875">
    <property type="component" value="Unassembled WGS sequence"/>
</dbReference>
<dbReference type="Ensembl" id="ENSCSAVT00000003237.1">
    <property type="protein sequence ID" value="ENSCSAVP00000003188.1"/>
    <property type="gene ID" value="ENSCSAVG00000001896.1"/>
</dbReference>
<dbReference type="HOGENOM" id="CLU_190086_0_0_1"/>
<dbReference type="Pfam" id="PF10471">
    <property type="entry name" value="ANAPC_CDC26"/>
    <property type="match status" value="1"/>
</dbReference>
<evidence type="ECO:0000256" key="1">
    <source>
        <dbReference type="ARBA" id="ARBA00022786"/>
    </source>
</evidence>
<dbReference type="AlphaFoldDB" id="H2YCZ0"/>
<feature type="compositionally biased region" description="Polar residues" evidence="2">
    <location>
        <begin position="77"/>
        <end position="88"/>
    </location>
</feature>
<keyword evidence="4" id="KW-1185">Reference proteome</keyword>
<dbReference type="GO" id="GO:0031145">
    <property type="term" value="P:anaphase-promoting complex-dependent catabolic process"/>
    <property type="evidence" value="ECO:0007669"/>
    <property type="project" value="InterPro"/>
</dbReference>
<evidence type="ECO:0000313" key="3">
    <source>
        <dbReference type="Ensembl" id="ENSCSAVP00000003188.1"/>
    </source>
</evidence>
<protein>
    <submittedName>
        <fullName evidence="3">Uncharacterized protein</fullName>
    </submittedName>
</protein>
<accession>H2YCZ0</accession>
<evidence type="ECO:0000256" key="2">
    <source>
        <dbReference type="SAM" id="MobiDB-lite"/>
    </source>
</evidence>
<proteinExistence type="predicted"/>
<feature type="compositionally biased region" description="Basic and acidic residues" evidence="2">
    <location>
        <begin position="24"/>
        <end position="38"/>
    </location>
</feature>
<feature type="compositionally biased region" description="Polar residues" evidence="2">
    <location>
        <begin position="47"/>
        <end position="60"/>
    </location>
</feature>
<dbReference type="GeneTree" id="ENSGT00510000048364"/>
<organism evidence="3 4">
    <name type="scientific">Ciona savignyi</name>
    <name type="common">Pacific transparent sea squirt</name>
    <dbReference type="NCBI Taxonomy" id="51511"/>
    <lineage>
        <taxon>Eukaryota</taxon>
        <taxon>Metazoa</taxon>
        <taxon>Chordata</taxon>
        <taxon>Tunicata</taxon>
        <taxon>Ascidiacea</taxon>
        <taxon>Phlebobranchia</taxon>
        <taxon>Cionidae</taxon>
        <taxon>Ciona</taxon>
    </lineage>
</organism>
<dbReference type="InterPro" id="IPR018860">
    <property type="entry name" value="APC_suCDC26"/>
</dbReference>
<feature type="region of interest" description="Disordered" evidence="2">
    <location>
        <begin position="24"/>
        <end position="88"/>
    </location>
</feature>
<dbReference type="GO" id="GO:0005680">
    <property type="term" value="C:anaphase-promoting complex"/>
    <property type="evidence" value="ECO:0007669"/>
    <property type="project" value="InterPro"/>
</dbReference>
<reference evidence="3" key="2">
    <citation type="submission" date="2025-08" db="UniProtKB">
        <authorList>
            <consortium name="Ensembl"/>
        </authorList>
    </citation>
    <scope>IDENTIFICATION</scope>
</reference>